<name>A0A9Q3EYX2_9BASI</name>
<sequence length="184" mass="20728">MAPTKKHWDALDYVMGYLLKTKNNRLILQPGRVFLNLWSNASWGGDLERSRLGFMLKPSNALILWASKQQGVVALSTCTAKYVALLESTQHLVQAINQLTQLAGNSEKEIFCDNQAAVQVSINNQLRKQMRYLDCTFFFGNGTIRKHGIKVMLVPMGKMQADSLTKWLSGPALQRDLPFRWVGG</sequence>
<protein>
    <submittedName>
        <fullName evidence="1">Uncharacterized protein</fullName>
    </submittedName>
</protein>
<dbReference type="Proteomes" id="UP000765509">
    <property type="component" value="Unassembled WGS sequence"/>
</dbReference>
<gene>
    <name evidence="1" type="ORF">O181_068232</name>
</gene>
<dbReference type="PANTHER" id="PTHR11439">
    <property type="entry name" value="GAG-POL-RELATED RETROTRANSPOSON"/>
    <property type="match status" value="1"/>
</dbReference>
<comment type="caution">
    <text evidence="1">The sequence shown here is derived from an EMBL/GenBank/DDBJ whole genome shotgun (WGS) entry which is preliminary data.</text>
</comment>
<evidence type="ECO:0000313" key="2">
    <source>
        <dbReference type="Proteomes" id="UP000765509"/>
    </source>
</evidence>
<dbReference type="EMBL" id="AVOT02034419">
    <property type="protein sequence ID" value="MBW0528517.1"/>
    <property type="molecule type" value="Genomic_DNA"/>
</dbReference>
<keyword evidence="2" id="KW-1185">Reference proteome</keyword>
<evidence type="ECO:0000313" key="1">
    <source>
        <dbReference type="EMBL" id="MBW0528517.1"/>
    </source>
</evidence>
<dbReference type="AlphaFoldDB" id="A0A9Q3EYX2"/>
<accession>A0A9Q3EYX2</accession>
<organism evidence="1 2">
    <name type="scientific">Austropuccinia psidii MF-1</name>
    <dbReference type="NCBI Taxonomy" id="1389203"/>
    <lineage>
        <taxon>Eukaryota</taxon>
        <taxon>Fungi</taxon>
        <taxon>Dikarya</taxon>
        <taxon>Basidiomycota</taxon>
        <taxon>Pucciniomycotina</taxon>
        <taxon>Pucciniomycetes</taxon>
        <taxon>Pucciniales</taxon>
        <taxon>Sphaerophragmiaceae</taxon>
        <taxon>Austropuccinia</taxon>
    </lineage>
</organism>
<proteinExistence type="predicted"/>
<reference evidence="1" key="1">
    <citation type="submission" date="2021-03" db="EMBL/GenBank/DDBJ databases">
        <title>Draft genome sequence of rust myrtle Austropuccinia psidii MF-1, a brazilian biotype.</title>
        <authorList>
            <person name="Quecine M.C."/>
            <person name="Pachon D.M.R."/>
            <person name="Bonatelli M.L."/>
            <person name="Correr F.H."/>
            <person name="Franceschini L.M."/>
            <person name="Leite T.F."/>
            <person name="Margarido G.R.A."/>
            <person name="Almeida C.A."/>
            <person name="Ferrarezi J.A."/>
            <person name="Labate C.A."/>
        </authorList>
    </citation>
    <scope>NUCLEOTIDE SEQUENCE</scope>
    <source>
        <strain evidence="1">MF-1</strain>
    </source>
</reference>
<dbReference type="CDD" id="cd09272">
    <property type="entry name" value="RNase_HI_RT_Ty1"/>
    <property type="match status" value="1"/>
</dbReference>